<feature type="transmembrane region" description="Helical" evidence="1">
    <location>
        <begin position="52"/>
        <end position="70"/>
    </location>
</feature>
<keyword evidence="1" id="KW-0472">Membrane</keyword>
<dbReference type="Proteomes" id="UP000095143">
    <property type="component" value="Unassembled WGS sequence"/>
</dbReference>
<evidence type="ECO:0000313" key="3">
    <source>
        <dbReference type="Proteomes" id="UP000095143"/>
    </source>
</evidence>
<evidence type="ECO:0000256" key="1">
    <source>
        <dbReference type="SAM" id="Phobius"/>
    </source>
</evidence>
<evidence type="ECO:0000313" key="2">
    <source>
        <dbReference type="EMBL" id="OCX23151.1"/>
    </source>
</evidence>
<dbReference type="EMBL" id="MDEN01000058">
    <property type="protein sequence ID" value="OCX23151.1"/>
    <property type="molecule type" value="Genomic_DNA"/>
</dbReference>
<gene>
    <name evidence="2" type="ORF">BBI10_07330</name>
</gene>
<proteinExistence type="predicted"/>
<keyword evidence="1" id="KW-0812">Transmembrane</keyword>
<name>A0A1C2E835_9PSED</name>
<dbReference type="OrthoDB" id="7361737at2"/>
<feature type="transmembrane region" description="Helical" evidence="1">
    <location>
        <begin position="9"/>
        <end position="32"/>
    </location>
</feature>
<reference evidence="2 3" key="1">
    <citation type="submission" date="2016-08" db="EMBL/GenBank/DDBJ databases">
        <title>Whole genome sequence of Pseudomonas graminis strain UASWS1507, a potential biological control agent for agriculture.</title>
        <authorList>
            <person name="Crovadore J."/>
            <person name="Calmin G."/>
            <person name="Chablais R."/>
            <person name="Cochard B."/>
            <person name="Lefort F."/>
        </authorList>
    </citation>
    <scope>NUCLEOTIDE SEQUENCE [LARGE SCALE GENOMIC DNA]</scope>
    <source>
        <strain evidence="2 3">UASWS1507</strain>
    </source>
</reference>
<feature type="transmembrane region" description="Helical" evidence="1">
    <location>
        <begin position="77"/>
        <end position="96"/>
    </location>
</feature>
<organism evidence="2 3">
    <name type="scientific">Pseudomonas graminis</name>
    <dbReference type="NCBI Taxonomy" id="158627"/>
    <lineage>
        <taxon>Bacteria</taxon>
        <taxon>Pseudomonadati</taxon>
        <taxon>Pseudomonadota</taxon>
        <taxon>Gammaproteobacteria</taxon>
        <taxon>Pseudomonadales</taxon>
        <taxon>Pseudomonadaceae</taxon>
        <taxon>Pseudomonas</taxon>
    </lineage>
</organism>
<sequence>MQVESVFEWLGQVIGAVIRFVVDGLSWLFNMFTHAGGNFVDGLSRTLGMDTSIVSIVALVIGLMLLYSAIRAFMRASIIMGIIWLFLGLWLLSWIIH</sequence>
<dbReference type="STRING" id="158627.BW687_19905"/>
<dbReference type="RefSeq" id="WP_065987718.1">
    <property type="nucleotide sequence ID" value="NZ_MDEN01000058.1"/>
</dbReference>
<protein>
    <submittedName>
        <fullName evidence="2">Uncharacterized protein</fullName>
    </submittedName>
</protein>
<accession>A0A1C2E835</accession>
<comment type="caution">
    <text evidence="2">The sequence shown here is derived from an EMBL/GenBank/DDBJ whole genome shotgun (WGS) entry which is preliminary data.</text>
</comment>
<dbReference type="AlphaFoldDB" id="A0A1C2E835"/>
<keyword evidence="1" id="KW-1133">Transmembrane helix</keyword>